<reference evidence="8 9" key="1">
    <citation type="submission" date="2019-02" db="EMBL/GenBank/DDBJ databases">
        <title>Deep-cultivation of Planctomycetes and their phenomic and genomic characterization uncovers novel biology.</title>
        <authorList>
            <person name="Wiegand S."/>
            <person name="Jogler M."/>
            <person name="Boedeker C."/>
            <person name="Pinto D."/>
            <person name="Vollmers J."/>
            <person name="Rivas-Marin E."/>
            <person name="Kohn T."/>
            <person name="Peeters S.H."/>
            <person name="Heuer A."/>
            <person name="Rast P."/>
            <person name="Oberbeckmann S."/>
            <person name="Bunk B."/>
            <person name="Jeske O."/>
            <person name="Meyerdierks A."/>
            <person name="Storesund J.E."/>
            <person name="Kallscheuer N."/>
            <person name="Luecker S."/>
            <person name="Lage O.M."/>
            <person name="Pohl T."/>
            <person name="Merkel B.J."/>
            <person name="Hornburger P."/>
            <person name="Mueller R.-W."/>
            <person name="Bruemmer F."/>
            <person name="Labrenz M."/>
            <person name="Spormann A.M."/>
            <person name="Op den Camp H."/>
            <person name="Overmann J."/>
            <person name="Amann R."/>
            <person name="Jetten M.S.M."/>
            <person name="Mascher T."/>
            <person name="Medema M.H."/>
            <person name="Devos D.P."/>
            <person name="Kaster A.-K."/>
            <person name="Ovreas L."/>
            <person name="Rohde M."/>
            <person name="Galperin M.Y."/>
            <person name="Jogler C."/>
        </authorList>
    </citation>
    <scope>NUCLEOTIDE SEQUENCE [LARGE SCALE GENOMIC DNA]</scope>
    <source>
        <strain evidence="8 9">Mal4</strain>
    </source>
</reference>
<dbReference type="RefSeq" id="WP_145370105.1">
    <property type="nucleotide sequence ID" value="NZ_CP036275.1"/>
</dbReference>
<evidence type="ECO:0000313" key="8">
    <source>
        <dbReference type="EMBL" id="QDU38860.1"/>
    </source>
</evidence>
<proteinExistence type="inferred from homology"/>
<dbReference type="PANTHER" id="PTHR30558:SF3">
    <property type="entry name" value="BIOPOLYMER TRANSPORT PROTEIN EXBD-RELATED"/>
    <property type="match status" value="1"/>
</dbReference>
<evidence type="ECO:0000256" key="3">
    <source>
        <dbReference type="ARBA" id="ARBA00022475"/>
    </source>
</evidence>
<dbReference type="GO" id="GO:0015031">
    <property type="term" value="P:protein transport"/>
    <property type="evidence" value="ECO:0007669"/>
    <property type="project" value="UniProtKB-KW"/>
</dbReference>
<keyword evidence="4 7" id="KW-0812">Transmembrane</keyword>
<dbReference type="GO" id="GO:0005886">
    <property type="term" value="C:plasma membrane"/>
    <property type="evidence" value="ECO:0007669"/>
    <property type="project" value="UniProtKB-SubCell"/>
</dbReference>
<evidence type="ECO:0000256" key="7">
    <source>
        <dbReference type="RuleBase" id="RU003879"/>
    </source>
</evidence>
<keyword evidence="5" id="KW-1133">Transmembrane helix</keyword>
<comment type="similarity">
    <text evidence="2 7">Belongs to the ExbD/TolR family.</text>
</comment>
<dbReference type="Pfam" id="PF02472">
    <property type="entry name" value="ExbD"/>
    <property type="match status" value="1"/>
</dbReference>
<dbReference type="KEGG" id="mri:Mal4_31920"/>
<dbReference type="InterPro" id="IPR003400">
    <property type="entry name" value="ExbD"/>
</dbReference>
<evidence type="ECO:0000256" key="2">
    <source>
        <dbReference type="ARBA" id="ARBA00005811"/>
    </source>
</evidence>
<evidence type="ECO:0000256" key="5">
    <source>
        <dbReference type="ARBA" id="ARBA00022989"/>
    </source>
</evidence>
<gene>
    <name evidence="8" type="ORF">Mal4_31920</name>
</gene>
<protein>
    <submittedName>
        <fullName evidence="8">Colicin uptake protein TolR</fullName>
    </submittedName>
</protein>
<name>A0A517Z8P2_9PLAN</name>
<evidence type="ECO:0000313" key="9">
    <source>
        <dbReference type="Proteomes" id="UP000320496"/>
    </source>
</evidence>
<keyword evidence="7" id="KW-0813">Transport</keyword>
<sequence>MARGLYSHQSSRRRVPVDDDLDITPMIDVTFLLLIFFMVTSTMQSPSALHVPPAKHGAGVEIRDSSVISIFNTEGQPEIYLADGERKNGPVSVGDVVPYVQAGVAEQKTNVIIKADRDIPSGIVEEVARAAAEVEGVSGFFVGVEDKSQ</sequence>
<evidence type="ECO:0000256" key="4">
    <source>
        <dbReference type="ARBA" id="ARBA00022692"/>
    </source>
</evidence>
<organism evidence="8 9">
    <name type="scientific">Maioricimonas rarisocia</name>
    <dbReference type="NCBI Taxonomy" id="2528026"/>
    <lineage>
        <taxon>Bacteria</taxon>
        <taxon>Pseudomonadati</taxon>
        <taxon>Planctomycetota</taxon>
        <taxon>Planctomycetia</taxon>
        <taxon>Planctomycetales</taxon>
        <taxon>Planctomycetaceae</taxon>
        <taxon>Maioricimonas</taxon>
    </lineage>
</organism>
<keyword evidence="7" id="KW-0653">Protein transport</keyword>
<evidence type="ECO:0000256" key="6">
    <source>
        <dbReference type="ARBA" id="ARBA00023136"/>
    </source>
</evidence>
<accession>A0A517Z8P2</accession>
<dbReference type="Proteomes" id="UP000320496">
    <property type="component" value="Chromosome"/>
</dbReference>
<comment type="subcellular location">
    <subcellularLocation>
        <location evidence="1">Cell membrane</location>
        <topology evidence="1">Single-pass membrane protein</topology>
    </subcellularLocation>
    <subcellularLocation>
        <location evidence="7">Cell membrane</location>
        <topology evidence="7">Single-pass type II membrane protein</topology>
    </subcellularLocation>
</comment>
<dbReference type="AlphaFoldDB" id="A0A517Z8P2"/>
<dbReference type="OrthoDB" id="9793581at2"/>
<keyword evidence="6" id="KW-0472">Membrane</keyword>
<evidence type="ECO:0000256" key="1">
    <source>
        <dbReference type="ARBA" id="ARBA00004162"/>
    </source>
</evidence>
<keyword evidence="9" id="KW-1185">Reference proteome</keyword>
<dbReference type="PANTHER" id="PTHR30558">
    <property type="entry name" value="EXBD MEMBRANE COMPONENT OF PMF-DRIVEN MACROMOLECULE IMPORT SYSTEM"/>
    <property type="match status" value="1"/>
</dbReference>
<dbReference type="GO" id="GO:0022857">
    <property type="term" value="F:transmembrane transporter activity"/>
    <property type="evidence" value="ECO:0007669"/>
    <property type="project" value="InterPro"/>
</dbReference>
<dbReference type="EMBL" id="CP036275">
    <property type="protein sequence ID" value="QDU38860.1"/>
    <property type="molecule type" value="Genomic_DNA"/>
</dbReference>
<keyword evidence="3" id="KW-1003">Cell membrane</keyword>